<dbReference type="PANTHER" id="PTHR46685:SF1">
    <property type="entry name" value="SMALL RIBOSOMAL SUBUNIT PROTEIN US15M"/>
    <property type="match status" value="1"/>
</dbReference>
<organism evidence="11 12">
    <name type="scientific">Varanus komodoensis</name>
    <name type="common">Komodo dragon</name>
    <dbReference type="NCBI Taxonomy" id="61221"/>
    <lineage>
        <taxon>Eukaryota</taxon>
        <taxon>Metazoa</taxon>
        <taxon>Chordata</taxon>
        <taxon>Craniata</taxon>
        <taxon>Vertebrata</taxon>
        <taxon>Euteleostomi</taxon>
        <taxon>Lepidosauria</taxon>
        <taxon>Squamata</taxon>
        <taxon>Bifurcata</taxon>
        <taxon>Unidentata</taxon>
        <taxon>Episquamata</taxon>
        <taxon>Toxicofera</taxon>
        <taxon>Anguimorpha</taxon>
        <taxon>Paleoanguimorpha</taxon>
        <taxon>Varanoidea</taxon>
        <taxon>Varanidae</taxon>
        <taxon>Varanus</taxon>
    </lineage>
</organism>
<evidence type="ECO:0000256" key="7">
    <source>
        <dbReference type="ARBA" id="ARBA00035249"/>
    </source>
</evidence>
<dbReference type="HAMAP" id="MF_01343_B">
    <property type="entry name" value="Ribosomal_uS15_B"/>
    <property type="match status" value="1"/>
</dbReference>
<dbReference type="GO" id="GO:0032543">
    <property type="term" value="P:mitochondrial translation"/>
    <property type="evidence" value="ECO:0007669"/>
    <property type="project" value="TreeGrafter"/>
</dbReference>
<dbReference type="InterPro" id="IPR005290">
    <property type="entry name" value="Ribosomal_uS15_bac-type"/>
</dbReference>
<name>A0A8D2JCJ9_VARKO</name>
<evidence type="ECO:0000256" key="6">
    <source>
        <dbReference type="ARBA" id="ARBA00023274"/>
    </source>
</evidence>
<dbReference type="OMA" id="EHLHMHP"/>
<evidence type="ECO:0000256" key="9">
    <source>
        <dbReference type="RuleBase" id="RU003919"/>
    </source>
</evidence>
<keyword evidence="3" id="KW-0809">Transit peptide</keyword>
<keyword evidence="4 9" id="KW-0689">Ribosomal protein</keyword>
<evidence type="ECO:0000256" key="5">
    <source>
        <dbReference type="ARBA" id="ARBA00023128"/>
    </source>
</evidence>
<dbReference type="SMART" id="SM01387">
    <property type="entry name" value="Ribosomal_S15"/>
    <property type="match status" value="1"/>
</dbReference>
<dbReference type="SUPFAM" id="SSF47060">
    <property type="entry name" value="S15/NS1 RNA-binding domain"/>
    <property type="match status" value="1"/>
</dbReference>
<dbReference type="Pfam" id="PF00312">
    <property type="entry name" value="Ribosomal_S15"/>
    <property type="match status" value="1"/>
</dbReference>
<dbReference type="GO" id="GO:0005763">
    <property type="term" value="C:mitochondrial small ribosomal subunit"/>
    <property type="evidence" value="ECO:0007669"/>
    <property type="project" value="TreeGrafter"/>
</dbReference>
<evidence type="ECO:0000313" key="12">
    <source>
        <dbReference type="Proteomes" id="UP000694545"/>
    </source>
</evidence>
<evidence type="ECO:0000256" key="8">
    <source>
        <dbReference type="ARBA" id="ARBA00035528"/>
    </source>
</evidence>
<dbReference type="PANTHER" id="PTHR46685">
    <property type="entry name" value="28S RIBOSOMAL PROTEIN S15, MITOCHONDRIAL"/>
    <property type="match status" value="1"/>
</dbReference>
<dbReference type="InterPro" id="IPR052137">
    <property type="entry name" value="uS15_ribosomal"/>
</dbReference>
<dbReference type="Proteomes" id="UP000694545">
    <property type="component" value="Unplaced"/>
</dbReference>
<feature type="compositionally biased region" description="Basic residues" evidence="10">
    <location>
        <begin position="218"/>
        <end position="233"/>
    </location>
</feature>
<reference evidence="11" key="2">
    <citation type="submission" date="2025-09" db="UniProtKB">
        <authorList>
            <consortium name="Ensembl"/>
        </authorList>
    </citation>
    <scope>IDENTIFICATION</scope>
</reference>
<dbReference type="Ensembl" id="ENSVKKT00000012221.1">
    <property type="protein sequence ID" value="ENSVKKP00000011937.1"/>
    <property type="gene ID" value="ENSVKKG00000008302.1"/>
</dbReference>
<accession>A0A8D2JCJ9</accession>
<comment type="similarity">
    <text evidence="2 9">Belongs to the universal ribosomal protein uS15 family.</text>
</comment>
<evidence type="ECO:0000256" key="3">
    <source>
        <dbReference type="ARBA" id="ARBA00022946"/>
    </source>
</evidence>
<dbReference type="GO" id="GO:0003723">
    <property type="term" value="F:RNA binding"/>
    <property type="evidence" value="ECO:0007669"/>
    <property type="project" value="TreeGrafter"/>
</dbReference>
<reference evidence="11" key="1">
    <citation type="submission" date="2025-08" db="UniProtKB">
        <authorList>
            <consortium name="Ensembl"/>
        </authorList>
    </citation>
    <scope>IDENTIFICATION</scope>
</reference>
<dbReference type="InterPro" id="IPR009068">
    <property type="entry name" value="uS15_NS1_RNA-bd_sf"/>
</dbReference>
<evidence type="ECO:0000256" key="2">
    <source>
        <dbReference type="ARBA" id="ARBA00008434"/>
    </source>
</evidence>
<dbReference type="InterPro" id="IPR000589">
    <property type="entry name" value="Ribosomal_uS15"/>
</dbReference>
<dbReference type="GO" id="GO:0003735">
    <property type="term" value="F:structural constituent of ribosome"/>
    <property type="evidence" value="ECO:0007669"/>
    <property type="project" value="InterPro"/>
</dbReference>
<evidence type="ECO:0000256" key="4">
    <source>
        <dbReference type="ARBA" id="ARBA00022980"/>
    </source>
</evidence>
<sequence>MALQLLRPLARAGVAALRLGAAEAAAAARGVPRNSPLLQVARDYARPVQKKKQEIPSHLDDLPPTMLKKCYAMLPVADKVDDVVRRMLSLEMATQREKVKIKKEQLADKVRNTPNDTGSTEVQVAYLTAKIRTLQEHLHFHPKDKSNKRCMLMALDHRRKLLKNLRNSRYDVFENTCKQLGIEYVAPPQYRRRATKRWIVKKALCKRVFQEVQKLKAAGKLKQRPKCQGRSRAGRATAAQKQNRETPA</sequence>
<dbReference type="Gene3D" id="1.10.287.10">
    <property type="entry name" value="S15/NS1, RNA-binding"/>
    <property type="match status" value="1"/>
</dbReference>
<protein>
    <recommendedName>
        <fullName evidence="7">Small ribosomal subunit protein uS15m</fullName>
    </recommendedName>
    <alternativeName>
        <fullName evidence="8">28S ribosomal protein S15, mitochondrial</fullName>
    </alternativeName>
</protein>
<dbReference type="NCBIfam" id="TIGR00952">
    <property type="entry name" value="S15_bact"/>
    <property type="match status" value="1"/>
</dbReference>
<keyword evidence="5" id="KW-0496">Mitochondrion</keyword>
<evidence type="ECO:0000256" key="10">
    <source>
        <dbReference type="SAM" id="MobiDB-lite"/>
    </source>
</evidence>
<dbReference type="AlphaFoldDB" id="A0A8D2JCJ9"/>
<keyword evidence="6 9" id="KW-0687">Ribonucleoprotein</keyword>
<proteinExistence type="inferred from homology"/>
<evidence type="ECO:0000256" key="1">
    <source>
        <dbReference type="ARBA" id="ARBA00004173"/>
    </source>
</evidence>
<dbReference type="CDD" id="cd00353">
    <property type="entry name" value="Ribosomal_S15p_S13e"/>
    <property type="match status" value="1"/>
</dbReference>
<evidence type="ECO:0000313" key="11">
    <source>
        <dbReference type="Ensembl" id="ENSVKKP00000011937.1"/>
    </source>
</evidence>
<feature type="region of interest" description="Disordered" evidence="10">
    <location>
        <begin position="218"/>
        <end position="248"/>
    </location>
</feature>
<keyword evidence="12" id="KW-1185">Reference proteome</keyword>
<gene>
    <name evidence="11" type="primary">MRPS15</name>
</gene>
<comment type="subcellular location">
    <subcellularLocation>
        <location evidence="1">Mitochondrion</location>
    </subcellularLocation>
</comment>